<organism evidence="1 2">
    <name type="scientific">Agrobacterium radiobacter</name>
    <dbReference type="NCBI Taxonomy" id="362"/>
    <lineage>
        <taxon>Bacteria</taxon>
        <taxon>Pseudomonadati</taxon>
        <taxon>Pseudomonadota</taxon>
        <taxon>Alphaproteobacteria</taxon>
        <taxon>Hyphomicrobiales</taxon>
        <taxon>Rhizobiaceae</taxon>
        <taxon>Rhizobium/Agrobacterium group</taxon>
        <taxon>Agrobacterium</taxon>
        <taxon>Agrobacterium tumefaciens complex</taxon>
    </lineage>
</organism>
<evidence type="ECO:0000313" key="2">
    <source>
        <dbReference type="Proteomes" id="UP000534590"/>
    </source>
</evidence>
<proteinExistence type="predicted"/>
<protein>
    <submittedName>
        <fullName evidence="1">Uncharacterized protein</fullName>
    </submittedName>
</protein>
<evidence type="ECO:0000313" key="1">
    <source>
        <dbReference type="EMBL" id="MBB4493203.1"/>
    </source>
</evidence>
<dbReference type="EMBL" id="JACIHP010000008">
    <property type="protein sequence ID" value="MBB4493203.1"/>
    <property type="molecule type" value="Genomic_DNA"/>
</dbReference>
<comment type="caution">
    <text evidence="1">The sequence shown here is derived from an EMBL/GenBank/DDBJ whole genome shotgun (WGS) entry which is preliminary data.</text>
</comment>
<keyword evidence="2" id="KW-1185">Reference proteome</keyword>
<reference evidence="1 2" key="1">
    <citation type="submission" date="2020-08" db="EMBL/GenBank/DDBJ databases">
        <title>Genomic Encyclopedia of Type Strains, Phase IV (KMG-V): Genome sequencing to study the core and pangenomes of soil and plant-associated prokaryotes.</title>
        <authorList>
            <person name="Whitman W."/>
        </authorList>
    </citation>
    <scope>NUCLEOTIDE SEQUENCE [LARGE SCALE GENOMIC DNA]</scope>
    <source>
        <strain evidence="1 2">SEMIA 461</strain>
    </source>
</reference>
<sequence>MWDNAACIKTLASCVFANFEPAGVLNDWNARTSKELACPCRRHEFVTRRSLPPVATQSIGGLLAVTAT</sequence>
<name>A0ABR6JF30_AGRRD</name>
<dbReference type="Proteomes" id="UP000534590">
    <property type="component" value="Unassembled WGS sequence"/>
</dbReference>
<accession>A0ABR6JF30</accession>
<gene>
    <name evidence="1" type="ORF">GGE40_005055</name>
</gene>